<organism evidence="1 2">
    <name type="scientific">Oedothorax gibbosus</name>
    <dbReference type="NCBI Taxonomy" id="931172"/>
    <lineage>
        <taxon>Eukaryota</taxon>
        <taxon>Metazoa</taxon>
        <taxon>Ecdysozoa</taxon>
        <taxon>Arthropoda</taxon>
        <taxon>Chelicerata</taxon>
        <taxon>Arachnida</taxon>
        <taxon>Araneae</taxon>
        <taxon>Araneomorphae</taxon>
        <taxon>Entelegynae</taxon>
        <taxon>Araneoidea</taxon>
        <taxon>Linyphiidae</taxon>
        <taxon>Erigoninae</taxon>
        <taxon>Oedothorax</taxon>
    </lineage>
</organism>
<name>A0AAV6U9K6_9ARAC</name>
<accession>A0AAV6U9K6</accession>
<comment type="caution">
    <text evidence="1">The sequence shown here is derived from an EMBL/GenBank/DDBJ whole genome shotgun (WGS) entry which is preliminary data.</text>
</comment>
<sequence length="170" mass="19577">MDALKAKRKSLRTSFTTCENKLKQYLCSIGDKDVVQELYALKSQFKDKFNRLDEVQNEISSLLLEDPSTIGEYETDFHAAEVYRDNYLDLDSRVEAFLNKDVKSCSRASLEGSPLKVRLPKVELKTFSGDPKDYLTFWSIFSKIHESDELSEIDKFQYLYQSMVPGSKAS</sequence>
<dbReference type="Pfam" id="PF03564">
    <property type="entry name" value="DUF1759"/>
    <property type="match status" value="1"/>
</dbReference>
<evidence type="ECO:0000313" key="2">
    <source>
        <dbReference type="Proteomes" id="UP000827092"/>
    </source>
</evidence>
<dbReference type="Proteomes" id="UP000827092">
    <property type="component" value="Unassembled WGS sequence"/>
</dbReference>
<protein>
    <submittedName>
        <fullName evidence="1">Uncharacterized protein</fullName>
    </submittedName>
</protein>
<dbReference type="AlphaFoldDB" id="A0AAV6U9K6"/>
<dbReference type="InterPro" id="IPR005312">
    <property type="entry name" value="DUF1759"/>
</dbReference>
<reference evidence="1 2" key="1">
    <citation type="journal article" date="2022" name="Nat. Ecol. Evol.">
        <title>A masculinizing supergene underlies an exaggerated male reproductive morph in a spider.</title>
        <authorList>
            <person name="Hendrickx F."/>
            <person name="De Corte Z."/>
            <person name="Sonet G."/>
            <person name="Van Belleghem S.M."/>
            <person name="Kostlbacher S."/>
            <person name="Vangestel C."/>
        </authorList>
    </citation>
    <scope>NUCLEOTIDE SEQUENCE [LARGE SCALE GENOMIC DNA]</scope>
    <source>
        <strain evidence="1">W744_W776</strain>
    </source>
</reference>
<gene>
    <name evidence="1" type="ORF">JTE90_007468</name>
</gene>
<proteinExistence type="predicted"/>
<keyword evidence="2" id="KW-1185">Reference proteome</keyword>
<evidence type="ECO:0000313" key="1">
    <source>
        <dbReference type="EMBL" id="KAG8180513.1"/>
    </source>
</evidence>
<dbReference type="EMBL" id="JAFNEN010000560">
    <property type="protein sequence ID" value="KAG8180513.1"/>
    <property type="molecule type" value="Genomic_DNA"/>
</dbReference>